<protein>
    <recommendedName>
        <fullName evidence="4">DUF4190 domain-containing protein</fullName>
    </recommendedName>
</protein>
<dbReference type="RefSeq" id="WP_179619520.1">
    <property type="nucleotide sequence ID" value="NZ_JACCBW010000002.1"/>
</dbReference>
<reference evidence="2 3" key="2">
    <citation type="submission" date="2020-08" db="EMBL/GenBank/DDBJ databases">
        <title>The Agave Microbiome: Exploring the role of microbial communities in plant adaptations to desert environments.</title>
        <authorList>
            <person name="Partida-Martinez L.P."/>
        </authorList>
    </citation>
    <scope>NUCLEOTIDE SEQUENCE [LARGE SCALE GENOMIC DNA]</scope>
    <source>
        <strain evidence="2 3">AT2.17</strain>
    </source>
</reference>
<feature type="transmembrane region" description="Helical" evidence="1">
    <location>
        <begin position="28"/>
        <end position="61"/>
    </location>
</feature>
<name>A0A7Y9H3D4_9ACTN</name>
<proteinExistence type="predicted"/>
<reference evidence="2 3" key="1">
    <citation type="submission" date="2020-07" db="EMBL/GenBank/DDBJ databases">
        <authorList>
            <person name="Partida-Martinez L."/>
            <person name="Huntemann M."/>
            <person name="Clum A."/>
            <person name="Wang J."/>
            <person name="Palaniappan K."/>
            <person name="Ritter S."/>
            <person name="Chen I.-M."/>
            <person name="Stamatis D."/>
            <person name="Reddy T."/>
            <person name="O'Malley R."/>
            <person name="Daum C."/>
            <person name="Shapiro N."/>
            <person name="Ivanova N."/>
            <person name="Kyrpides N."/>
            <person name="Woyke T."/>
        </authorList>
    </citation>
    <scope>NUCLEOTIDE SEQUENCE [LARGE SCALE GENOMIC DNA]</scope>
    <source>
        <strain evidence="2 3">AT2.17</strain>
    </source>
</reference>
<evidence type="ECO:0000256" key="1">
    <source>
        <dbReference type="SAM" id="Phobius"/>
    </source>
</evidence>
<evidence type="ECO:0008006" key="4">
    <source>
        <dbReference type="Google" id="ProtNLM"/>
    </source>
</evidence>
<gene>
    <name evidence="2" type="ORF">F4692_002036</name>
</gene>
<dbReference type="Proteomes" id="UP000549911">
    <property type="component" value="Unassembled WGS sequence"/>
</dbReference>
<comment type="caution">
    <text evidence="2">The sequence shown here is derived from an EMBL/GenBank/DDBJ whole genome shotgun (WGS) entry which is preliminary data.</text>
</comment>
<organism evidence="2 3">
    <name type="scientific">Nocardioides cavernae</name>
    <dbReference type="NCBI Taxonomy" id="1921566"/>
    <lineage>
        <taxon>Bacteria</taxon>
        <taxon>Bacillati</taxon>
        <taxon>Actinomycetota</taxon>
        <taxon>Actinomycetes</taxon>
        <taxon>Propionibacteriales</taxon>
        <taxon>Nocardioidaceae</taxon>
        <taxon>Nocardioides</taxon>
    </lineage>
</organism>
<sequence>MEHDARTPTGWHDASQANETEPGAAGLGVVGLVIGIVSAVLALTVYLTLLAVVGAVIALVLGMLALGDERSRLAGISAIVAGAGALVCATVVLMSLG</sequence>
<dbReference type="EMBL" id="JACCBW010000002">
    <property type="protein sequence ID" value="NYE36903.1"/>
    <property type="molecule type" value="Genomic_DNA"/>
</dbReference>
<keyword evidence="1" id="KW-1133">Transmembrane helix</keyword>
<dbReference type="AlphaFoldDB" id="A0A7Y9H3D4"/>
<keyword evidence="3" id="KW-1185">Reference proteome</keyword>
<feature type="transmembrane region" description="Helical" evidence="1">
    <location>
        <begin position="73"/>
        <end position="96"/>
    </location>
</feature>
<evidence type="ECO:0000313" key="2">
    <source>
        <dbReference type="EMBL" id="NYE36903.1"/>
    </source>
</evidence>
<keyword evidence="1" id="KW-0812">Transmembrane</keyword>
<evidence type="ECO:0000313" key="3">
    <source>
        <dbReference type="Proteomes" id="UP000549911"/>
    </source>
</evidence>
<keyword evidence="1" id="KW-0472">Membrane</keyword>
<accession>A0A7Y9H3D4</accession>